<keyword evidence="3" id="KW-1185">Reference proteome</keyword>
<reference evidence="3" key="1">
    <citation type="submission" date="2024-04" db="EMBL/GenBank/DDBJ databases">
        <title>Salinicola lusitanus LLJ914,a marine bacterium isolated from the Okinawa Trough.</title>
        <authorList>
            <person name="Li J."/>
        </authorList>
    </citation>
    <scope>NUCLEOTIDE SEQUENCE [LARGE SCALE GENOMIC DNA]</scope>
</reference>
<comment type="caution">
    <text evidence="2">The sequence shown here is derived from an EMBL/GenBank/DDBJ whole genome shotgun (WGS) entry which is preliminary data.</text>
</comment>
<evidence type="ECO:0000313" key="2">
    <source>
        <dbReference type="EMBL" id="KAK7880736.1"/>
    </source>
</evidence>
<dbReference type="EMBL" id="JBBPFD010000056">
    <property type="protein sequence ID" value="KAK7880736.1"/>
    <property type="molecule type" value="Genomic_DNA"/>
</dbReference>
<accession>A0AAW0MK94</accession>
<proteinExistence type="predicted"/>
<sequence length="110" mass="12193">MSFKIPKKRLRSRSQCRCLMSPRLCEMSFKIPKKASSDSVSVQMTSPLSKLQGPDDRTKGFSSLGDRSGISSNSKTPLIHIKLKSRPRPGPGPKPDQTFSTGESRSRSRL</sequence>
<dbReference type="Proteomes" id="UP001460270">
    <property type="component" value="Unassembled WGS sequence"/>
</dbReference>
<organism evidence="2 3">
    <name type="scientific">Mugilogobius chulae</name>
    <name type="common">yellowstripe goby</name>
    <dbReference type="NCBI Taxonomy" id="88201"/>
    <lineage>
        <taxon>Eukaryota</taxon>
        <taxon>Metazoa</taxon>
        <taxon>Chordata</taxon>
        <taxon>Craniata</taxon>
        <taxon>Vertebrata</taxon>
        <taxon>Euteleostomi</taxon>
        <taxon>Actinopterygii</taxon>
        <taxon>Neopterygii</taxon>
        <taxon>Teleostei</taxon>
        <taxon>Neoteleostei</taxon>
        <taxon>Acanthomorphata</taxon>
        <taxon>Gobiaria</taxon>
        <taxon>Gobiiformes</taxon>
        <taxon>Gobioidei</taxon>
        <taxon>Gobiidae</taxon>
        <taxon>Gobionellinae</taxon>
        <taxon>Mugilogobius</taxon>
    </lineage>
</organism>
<feature type="region of interest" description="Disordered" evidence="1">
    <location>
        <begin position="34"/>
        <end position="110"/>
    </location>
</feature>
<feature type="compositionally biased region" description="Polar residues" evidence="1">
    <location>
        <begin position="37"/>
        <end position="49"/>
    </location>
</feature>
<gene>
    <name evidence="2" type="ORF">WMY93_032650</name>
</gene>
<protein>
    <submittedName>
        <fullName evidence="2">Uncharacterized protein</fullName>
    </submittedName>
</protein>
<evidence type="ECO:0000256" key="1">
    <source>
        <dbReference type="SAM" id="MobiDB-lite"/>
    </source>
</evidence>
<name>A0AAW0MK94_9GOBI</name>
<evidence type="ECO:0000313" key="3">
    <source>
        <dbReference type="Proteomes" id="UP001460270"/>
    </source>
</evidence>
<dbReference type="AlphaFoldDB" id="A0AAW0MK94"/>